<dbReference type="GO" id="GO:0004553">
    <property type="term" value="F:hydrolase activity, hydrolyzing O-glycosyl compounds"/>
    <property type="evidence" value="ECO:0007669"/>
    <property type="project" value="InterPro"/>
</dbReference>
<dbReference type="GO" id="GO:0009251">
    <property type="term" value="P:glucan catabolic process"/>
    <property type="evidence" value="ECO:0007669"/>
    <property type="project" value="TreeGrafter"/>
</dbReference>
<protein>
    <submittedName>
        <fullName evidence="3">GH16 domain-containing protein</fullName>
    </submittedName>
</protein>
<dbReference type="Proteomes" id="UP000887540">
    <property type="component" value="Unplaced"/>
</dbReference>
<dbReference type="PANTHER" id="PTHR10963:SF24">
    <property type="entry name" value="GLYCOSIDASE C21B10.07-RELATED"/>
    <property type="match status" value="1"/>
</dbReference>
<dbReference type="AlphaFoldDB" id="A0A914E3V7"/>
<evidence type="ECO:0000259" key="1">
    <source>
        <dbReference type="PROSITE" id="PS51762"/>
    </source>
</evidence>
<dbReference type="InterPro" id="IPR013320">
    <property type="entry name" value="ConA-like_dom_sf"/>
</dbReference>
<dbReference type="PROSITE" id="PS51762">
    <property type="entry name" value="GH16_2"/>
    <property type="match status" value="1"/>
</dbReference>
<dbReference type="SUPFAM" id="SSF49899">
    <property type="entry name" value="Concanavalin A-like lectins/glucanases"/>
    <property type="match status" value="1"/>
</dbReference>
<reference evidence="3" key="1">
    <citation type="submission" date="2022-11" db="UniProtKB">
        <authorList>
            <consortium name="WormBaseParasite"/>
        </authorList>
    </citation>
    <scope>IDENTIFICATION</scope>
</reference>
<evidence type="ECO:0000313" key="3">
    <source>
        <dbReference type="WBParaSite" id="ACRNAN_scaffold5449.g10201.t1"/>
    </source>
</evidence>
<dbReference type="Gene3D" id="2.60.120.200">
    <property type="match status" value="1"/>
</dbReference>
<feature type="domain" description="GH16" evidence="1">
    <location>
        <begin position="1"/>
        <end position="246"/>
    </location>
</feature>
<dbReference type="WBParaSite" id="ACRNAN_scaffold5449.g10201.t1">
    <property type="protein sequence ID" value="ACRNAN_scaffold5449.g10201.t1"/>
    <property type="gene ID" value="ACRNAN_scaffold5449.g10201"/>
</dbReference>
<dbReference type="PANTHER" id="PTHR10963">
    <property type="entry name" value="GLYCOSYL HYDROLASE-RELATED"/>
    <property type="match status" value="1"/>
</dbReference>
<name>A0A914E3V7_9BILA</name>
<dbReference type="InterPro" id="IPR050546">
    <property type="entry name" value="Glycosyl_Hydrlase_16"/>
</dbReference>
<proteinExistence type="predicted"/>
<sequence length="275" mass="30393">MVSYQTVVGFANPPQAAKPMLGMIIKIKISSDHTNKISDNKGRSSVRIHSNDQFNDGLFIFDLDHMPTGPGTWPAYWLCGQNWPNNGEIDILEGVDGNNFNSMTLHTSEGCYMPDDGSLFTGHFAKGPQGKDANNCFINAQGQYDNQGCSIQTNNGYFGPQFNAAGGGVFALEWKRNQFMKIWVFKRNEIPSDINRGNPQPQNWGKPTAYFTLGSNCSPSHFNSQEIIINLTFCGDWAGSVYPGGNGACVNEVRNNPGAYTEAFWTINYIKVYAN</sequence>
<dbReference type="Pfam" id="PF26113">
    <property type="entry name" value="GH16_XgeA"/>
    <property type="match status" value="1"/>
</dbReference>
<organism evidence="2 3">
    <name type="scientific">Acrobeloides nanus</name>
    <dbReference type="NCBI Taxonomy" id="290746"/>
    <lineage>
        <taxon>Eukaryota</taxon>
        <taxon>Metazoa</taxon>
        <taxon>Ecdysozoa</taxon>
        <taxon>Nematoda</taxon>
        <taxon>Chromadorea</taxon>
        <taxon>Rhabditida</taxon>
        <taxon>Tylenchina</taxon>
        <taxon>Cephalobomorpha</taxon>
        <taxon>Cephaloboidea</taxon>
        <taxon>Cephalobidae</taxon>
        <taxon>Acrobeloides</taxon>
    </lineage>
</organism>
<evidence type="ECO:0000313" key="2">
    <source>
        <dbReference type="Proteomes" id="UP000887540"/>
    </source>
</evidence>
<dbReference type="InterPro" id="IPR000757">
    <property type="entry name" value="Beta-glucanase-like"/>
</dbReference>
<accession>A0A914E3V7</accession>
<keyword evidence="2" id="KW-1185">Reference proteome</keyword>